<reference evidence="1 2" key="1">
    <citation type="submission" date="2016-09" db="EMBL/GenBank/DDBJ databases">
        <title>Rhizobium sp. nov., a novel species isolated from the rice rhizosphere.</title>
        <authorList>
            <person name="Zhao J."/>
            <person name="Zhang X."/>
        </authorList>
    </citation>
    <scope>NUCLEOTIDE SEQUENCE [LARGE SCALE GENOMIC DNA]</scope>
    <source>
        <strain evidence="1 2">MH17</strain>
    </source>
</reference>
<dbReference type="STRING" id="1672749.BJF92_22105"/>
<organism evidence="1 2">
    <name type="scientific">Xaviernesmea rhizosphaerae</name>
    <dbReference type="NCBI Taxonomy" id="1672749"/>
    <lineage>
        <taxon>Bacteria</taxon>
        <taxon>Pseudomonadati</taxon>
        <taxon>Pseudomonadota</taxon>
        <taxon>Alphaproteobacteria</taxon>
        <taxon>Hyphomicrobiales</taxon>
        <taxon>Rhizobiaceae</taxon>
        <taxon>Rhizobium/Agrobacterium group</taxon>
        <taxon>Xaviernesmea</taxon>
    </lineage>
</organism>
<comment type="caution">
    <text evidence="1">The sequence shown here is derived from an EMBL/GenBank/DDBJ whole genome shotgun (WGS) entry which is preliminary data.</text>
</comment>
<gene>
    <name evidence="1" type="ORF">BJF92_22105</name>
</gene>
<sequence length="80" mass="8920">MARALVMIQQHVALKLQSRFSALDFVHFPPQKQSTQSGSTAVILRECRIDREKDSQPPGDTMLSGIRADWKKIEVGQAVA</sequence>
<evidence type="ECO:0000313" key="2">
    <source>
        <dbReference type="Proteomes" id="UP000186143"/>
    </source>
</evidence>
<name>A0A1Q9AJ44_9HYPH</name>
<proteinExistence type="predicted"/>
<dbReference type="Proteomes" id="UP000186143">
    <property type="component" value="Unassembled WGS sequence"/>
</dbReference>
<protein>
    <submittedName>
        <fullName evidence="1">Uncharacterized protein</fullName>
    </submittedName>
</protein>
<dbReference type="EMBL" id="MKIO01000029">
    <property type="protein sequence ID" value="OLP55268.1"/>
    <property type="molecule type" value="Genomic_DNA"/>
</dbReference>
<accession>A0A1Q9AJ44</accession>
<evidence type="ECO:0000313" key="1">
    <source>
        <dbReference type="EMBL" id="OLP55268.1"/>
    </source>
</evidence>
<dbReference type="AlphaFoldDB" id="A0A1Q9AJ44"/>